<dbReference type="AlphaFoldDB" id="I4CD90"/>
<dbReference type="STRING" id="706587.Desti_4917"/>
<dbReference type="GO" id="GO:0005737">
    <property type="term" value="C:cytoplasm"/>
    <property type="evidence" value="ECO:0007669"/>
    <property type="project" value="TreeGrafter"/>
</dbReference>
<feature type="domain" description="3-octaprenyl-4-hydroxybenzoate carboxy-lyase-like Rift-related" evidence="2">
    <location>
        <begin position="103"/>
        <end position="297"/>
    </location>
</feature>
<dbReference type="InterPro" id="IPR002830">
    <property type="entry name" value="UbiD"/>
</dbReference>
<evidence type="ECO:0000259" key="4">
    <source>
        <dbReference type="Pfam" id="PF20696"/>
    </source>
</evidence>
<dbReference type="PANTHER" id="PTHR30108:SF21">
    <property type="entry name" value="4-HYDROXYBENZOATE DECARBOXYLASE"/>
    <property type="match status" value="1"/>
</dbReference>
<dbReference type="PATRIC" id="fig|706587.4.peg.5568"/>
<dbReference type="NCBIfam" id="TIGR00148">
    <property type="entry name" value="UbiD family decarboxylase"/>
    <property type="match status" value="1"/>
</dbReference>
<dbReference type="RefSeq" id="WP_014812637.1">
    <property type="nucleotide sequence ID" value="NC_018025.1"/>
</dbReference>
<dbReference type="GO" id="GO:0016831">
    <property type="term" value="F:carboxy-lyase activity"/>
    <property type="evidence" value="ECO:0007669"/>
    <property type="project" value="InterPro"/>
</dbReference>
<dbReference type="Gene3D" id="3.40.1670.10">
    <property type="entry name" value="UbiD C-terminal domain-like"/>
    <property type="match status" value="1"/>
</dbReference>
<reference evidence="6" key="1">
    <citation type="submission" date="2012-06" db="EMBL/GenBank/DDBJ databases">
        <title>Complete sequence of chromosome of Desulfomonile tiedjei DSM 6799.</title>
        <authorList>
            <person name="Lucas S."/>
            <person name="Copeland A."/>
            <person name="Lapidus A."/>
            <person name="Glavina del Rio T."/>
            <person name="Dalin E."/>
            <person name="Tice H."/>
            <person name="Bruce D."/>
            <person name="Goodwin L."/>
            <person name="Pitluck S."/>
            <person name="Peters L."/>
            <person name="Ovchinnikova G."/>
            <person name="Zeytun A."/>
            <person name="Lu M."/>
            <person name="Kyrpides N."/>
            <person name="Mavromatis K."/>
            <person name="Ivanova N."/>
            <person name="Brettin T."/>
            <person name="Detter J.C."/>
            <person name="Han C."/>
            <person name="Larimer F."/>
            <person name="Land M."/>
            <person name="Hauser L."/>
            <person name="Markowitz V."/>
            <person name="Cheng J.-F."/>
            <person name="Hugenholtz P."/>
            <person name="Woyke T."/>
            <person name="Wu D."/>
            <person name="Spring S."/>
            <person name="Schroeder M."/>
            <person name="Brambilla E."/>
            <person name="Klenk H.-P."/>
            <person name="Eisen J.A."/>
        </authorList>
    </citation>
    <scope>NUCLEOTIDE SEQUENCE [LARGE SCALE GENOMIC DNA]</scope>
    <source>
        <strain evidence="6">ATCC 49306 / DSM 6799 / DCB-1</strain>
    </source>
</reference>
<evidence type="ECO:0000259" key="2">
    <source>
        <dbReference type="Pfam" id="PF01977"/>
    </source>
</evidence>
<dbReference type="KEGG" id="dti:Desti_4917"/>
<dbReference type="Pfam" id="PF01977">
    <property type="entry name" value="UbiD"/>
    <property type="match status" value="1"/>
</dbReference>
<evidence type="ECO:0000313" key="6">
    <source>
        <dbReference type="Proteomes" id="UP000006055"/>
    </source>
</evidence>
<dbReference type="PANTHER" id="PTHR30108">
    <property type="entry name" value="3-OCTAPRENYL-4-HYDROXYBENZOATE CARBOXY-LYASE-RELATED"/>
    <property type="match status" value="1"/>
</dbReference>
<dbReference type="eggNOG" id="COG0043">
    <property type="taxonomic scope" value="Bacteria"/>
</dbReference>
<dbReference type="OrthoDB" id="9809841at2"/>
<dbReference type="Pfam" id="PF20696">
    <property type="entry name" value="UbiD_C"/>
    <property type="match status" value="1"/>
</dbReference>
<sequence length="457" mass="50869">MSQDWRDFIRLYEQNNPRDVLRITEELNAVWEPTAIIMELERMRRYPLVIFEKISGRDFPVVANLLAGRERLARALGVTAEEIGSSFADRIQRSIPVEIVEAPAFLQNQFVGAELDLTKLPILTHFPIDAGPYITAGLVVARDPYTGAETCGYHRMQLKGRDKLAVSLHSRQRLWEYFRRAEEQGRNLEAAVVLGVHPAISLGSMALVPYDESKYPRIGALLGQPMQVGRCSHIDLTVPAWSEIVIEGEILAGVREPEGPFAEFTNYSCHRSTENVFAAKSLSHRNGALYQCITPGMCSEHVTIVAIQREGDVMQALKQSLPNVSKVHAPLSACGLFHCYISMKKIAEGQPMQAIMRAFSVDHNLKMVVVVDDDVDVFDETQVLWAIATRVQADRDVHIIPQHLGMGCTLDPSTDELSRTARMGIDATKPLNGFADSITLDTEARTKAQSILAKLLP</sequence>
<dbReference type="Proteomes" id="UP000006055">
    <property type="component" value="Chromosome"/>
</dbReference>
<keyword evidence="6" id="KW-1185">Reference proteome</keyword>
<dbReference type="SUPFAM" id="SSF50475">
    <property type="entry name" value="FMN-binding split barrel"/>
    <property type="match status" value="1"/>
</dbReference>
<dbReference type="InterPro" id="IPR049381">
    <property type="entry name" value="UbiD-like_C"/>
</dbReference>
<feature type="domain" description="3-octaprenyl-4-hydroxybenzoate carboxy-lyase-like N-terminal" evidence="3">
    <location>
        <begin position="17"/>
        <end position="90"/>
    </location>
</feature>
<protein>
    <submittedName>
        <fullName evidence="5">UbiD family decarboxylase</fullName>
    </submittedName>
</protein>
<dbReference type="InterPro" id="IPR048304">
    <property type="entry name" value="UbiD_Rift_dom"/>
</dbReference>
<dbReference type="SUPFAM" id="SSF143968">
    <property type="entry name" value="UbiD C-terminal domain-like"/>
    <property type="match status" value="1"/>
</dbReference>
<name>I4CD90_DESTA</name>
<evidence type="ECO:0000259" key="3">
    <source>
        <dbReference type="Pfam" id="PF20695"/>
    </source>
</evidence>
<proteinExistence type="inferred from homology"/>
<organism evidence="5 6">
    <name type="scientific">Desulfomonile tiedjei (strain ATCC 49306 / DSM 6799 / DCB-1)</name>
    <dbReference type="NCBI Taxonomy" id="706587"/>
    <lineage>
        <taxon>Bacteria</taxon>
        <taxon>Pseudomonadati</taxon>
        <taxon>Thermodesulfobacteriota</taxon>
        <taxon>Desulfomonilia</taxon>
        <taxon>Desulfomonilales</taxon>
        <taxon>Desulfomonilaceae</taxon>
        <taxon>Desulfomonile</taxon>
    </lineage>
</organism>
<feature type="domain" description="3-octaprenyl-4-hydroxybenzoate carboxy-lyase-like C-terminal" evidence="4">
    <location>
        <begin position="305"/>
        <end position="427"/>
    </location>
</feature>
<dbReference type="HOGENOM" id="CLU_023348_5_1_7"/>
<accession>I4CD90</accession>
<evidence type="ECO:0000313" key="5">
    <source>
        <dbReference type="EMBL" id="AFM27531.1"/>
    </source>
</evidence>
<dbReference type="InterPro" id="IPR049383">
    <property type="entry name" value="UbiD-like_N"/>
</dbReference>
<comment type="similarity">
    <text evidence="1">Belongs to the UbiD family.</text>
</comment>
<gene>
    <name evidence="5" type="ordered locus">Desti_4917</name>
</gene>
<dbReference type="EMBL" id="CP003360">
    <property type="protein sequence ID" value="AFM27531.1"/>
    <property type="molecule type" value="Genomic_DNA"/>
</dbReference>
<evidence type="ECO:0000256" key="1">
    <source>
        <dbReference type="ARBA" id="ARBA00010021"/>
    </source>
</evidence>
<dbReference type="Pfam" id="PF20695">
    <property type="entry name" value="UbiD_N"/>
    <property type="match status" value="1"/>
</dbReference>